<evidence type="ECO:0000256" key="13">
    <source>
        <dbReference type="ARBA" id="ARBA00049511"/>
    </source>
</evidence>
<feature type="binding site" evidence="14">
    <location>
        <position position="20"/>
    </location>
    <ligand>
        <name>Ca(2+)</name>
        <dbReference type="ChEBI" id="CHEBI:29108"/>
    </ligand>
</feature>
<evidence type="ECO:0000256" key="11">
    <source>
        <dbReference type="ARBA" id="ARBA00047401"/>
    </source>
</evidence>
<dbReference type="GO" id="GO:0046872">
    <property type="term" value="F:metal ion binding"/>
    <property type="evidence" value="ECO:0007669"/>
    <property type="project" value="UniProtKB-KW"/>
</dbReference>
<comment type="catalytic activity">
    <reaction evidence="12">
        <text>an N-acylsphing-4-enine + H2O = sphing-4-enine + a fatty acid</text>
        <dbReference type="Rhea" id="RHEA:20856"/>
        <dbReference type="ChEBI" id="CHEBI:15377"/>
        <dbReference type="ChEBI" id="CHEBI:28868"/>
        <dbReference type="ChEBI" id="CHEBI:52639"/>
        <dbReference type="ChEBI" id="CHEBI:57756"/>
        <dbReference type="EC" id="3.5.1.23"/>
    </reaction>
    <physiologicalReaction direction="left-to-right" evidence="12">
        <dbReference type="Rhea" id="RHEA:20857"/>
    </physiologicalReaction>
</comment>
<dbReference type="EMBL" id="CP026246">
    <property type="protein sequence ID" value="AWP00516.1"/>
    <property type="molecule type" value="Genomic_DNA"/>
</dbReference>
<evidence type="ECO:0000313" key="15">
    <source>
        <dbReference type="EMBL" id="AWP00516.1"/>
    </source>
</evidence>
<dbReference type="AlphaFoldDB" id="A0A2U9B9N4"/>
<keyword evidence="8" id="KW-0746">Sphingolipid metabolism</keyword>
<evidence type="ECO:0000256" key="7">
    <source>
        <dbReference type="ARBA" id="ARBA00022801"/>
    </source>
</evidence>
<dbReference type="PANTHER" id="PTHR46187:SF3">
    <property type="entry name" value="ALKALINE CERAMIDASE 3"/>
    <property type="match status" value="1"/>
</dbReference>
<keyword evidence="10" id="KW-0472">Membrane</keyword>
<comment type="catalytic activity">
    <reaction evidence="11">
        <text>N-(9Z-octadecenoyl)-sphing-4-enine + H2O = sphing-4-enine + (9Z)-octadecenoate</text>
        <dbReference type="Rhea" id="RHEA:41299"/>
        <dbReference type="ChEBI" id="CHEBI:15377"/>
        <dbReference type="ChEBI" id="CHEBI:30823"/>
        <dbReference type="ChEBI" id="CHEBI:57756"/>
        <dbReference type="ChEBI" id="CHEBI:77996"/>
    </reaction>
    <physiologicalReaction direction="left-to-right" evidence="11">
        <dbReference type="Rhea" id="RHEA:41300"/>
    </physiologicalReaction>
</comment>
<keyword evidence="8" id="KW-0443">Lipid metabolism</keyword>
<gene>
    <name evidence="15" type="ORF">SMAX5B_004800</name>
</gene>
<comment type="subcellular location">
    <subcellularLocation>
        <location evidence="1">Membrane</location>
        <topology evidence="1">Multi-pass membrane protein</topology>
    </subcellularLocation>
</comment>
<dbReference type="GO" id="GO:0071602">
    <property type="term" value="P:phytosphingosine biosynthetic process"/>
    <property type="evidence" value="ECO:0007669"/>
    <property type="project" value="TreeGrafter"/>
</dbReference>
<name>A0A2U9B9N4_SCOMX</name>
<keyword evidence="16" id="KW-1185">Reference proteome</keyword>
<reference evidence="15 16" key="1">
    <citation type="submission" date="2017-12" db="EMBL/GenBank/DDBJ databases">
        <title>Integrating genomic resources of turbot (Scophthalmus maximus) in depth evaluation of genetic and physical mapping variation across individuals.</title>
        <authorList>
            <person name="Martinez P."/>
        </authorList>
    </citation>
    <scope>NUCLEOTIDE SEQUENCE [LARGE SCALE GENOMIC DNA]</scope>
</reference>
<evidence type="ECO:0000256" key="2">
    <source>
        <dbReference type="ARBA" id="ARBA00004760"/>
    </source>
</evidence>
<proteinExistence type="inferred from homology"/>
<keyword evidence="14" id="KW-0479">Metal-binding</keyword>
<evidence type="ECO:0000256" key="1">
    <source>
        <dbReference type="ARBA" id="ARBA00004141"/>
    </source>
</evidence>
<evidence type="ECO:0000256" key="3">
    <source>
        <dbReference type="ARBA" id="ARBA00004991"/>
    </source>
</evidence>
<feature type="binding site" evidence="14">
    <location>
        <position position="22"/>
    </location>
    <ligand>
        <name>Ca(2+)</name>
        <dbReference type="ChEBI" id="CHEBI:29108"/>
    </ligand>
</feature>
<keyword evidence="7" id="KW-0378">Hydrolase</keyword>
<organism evidence="15 16">
    <name type="scientific">Scophthalmus maximus</name>
    <name type="common">Turbot</name>
    <name type="synonym">Psetta maxima</name>
    <dbReference type="NCBI Taxonomy" id="52904"/>
    <lineage>
        <taxon>Eukaryota</taxon>
        <taxon>Metazoa</taxon>
        <taxon>Chordata</taxon>
        <taxon>Craniata</taxon>
        <taxon>Vertebrata</taxon>
        <taxon>Euteleostomi</taxon>
        <taxon>Actinopterygii</taxon>
        <taxon>Neopterygii</taxon>
        <taxon>Teleostei</taxon>
        <taxon>Neoteleostei</taxon>
        <taxon>Acanthomorphata</taxon>
        <taxon>Carangaria</taxon>
        <taxon>Pleuronectiformes</taxon>
        <taxon>Pleuronectoidei</taxon>
        <taxon>Scophthalmidae</taxon>
        <taxon>Scophthalmus</taxon>
    </lineage>
</organism>
<feature type="binding site" evidence="14">
    <location>
        <position position="24"/>
    </location>
    <ligand>
        <name>Ca(2+)</name>
        <dbReference type="ChEBI" id="CHEBI:29108"/>
    </ligand>
</feature>
<evidence type="ECO:0000256" key="12">
    <source>
        <dbReference type="ARBA" id="ARBA00048323"/>
    </source>
</evidence>
<comment type="similarity">
    <text evidence="4">Belongs to the alkaline ceramidase family.</text>
</comment>
<evidence type="ECO:0000256" key="5">
    <source>
        <dbReference type="ARBA" id="ARBA00011891"/>
    </source>
</evidence>
<comment type="pathway">
    <text evidence="2">Lipid metabolism; sphingolipid metabolism.</text>
</comment>
<keyword evidence="9" id="KW-1133">Transmembrane helix</keyword>
<accession>A0A2U9B9N4</accession>
<dbReference type="EC" id="3.5.1.23" evidence="5"/>
<dbReference type="InterPro" id="IPR008901">
    <property type="entry name" value="ACER"/>
</dbReference>
<comment type="pathway">
    <text evidence="3">Sphingolipid metabolism.</text>
</comment>
<dbReference type="GO" id="GO:0006672">
    <property type="term" value="P:ceramide metabolic process"/>
    <property type="evidence" value="ECO:0007669"/>
    <property type="project" value="InterPro"/>
</dbReference>
<sequence>MAPTIDRQGYWGRPTSTLDWCEENYVVSFHIAEFCEWTCVCVEKKANVCEPAARRTTLVPRATPLGSTNARFTRKRPRCARVTELGRERATWGRVRSVHRAGRRVRRRLMKLRLVHRELSSLSLKRSSTSRCVGGGCGGGTDDHNTCVSPKR</sequence>
<evidence type="ECO:0000256" key="6">
    <source>
        <dbReference type="ARBA" id="ARBA00022692"/>
    </source>
</evidence>
<evidence type="ECO:0000256" key="4">
    <source>
        <dbReference type="ARBA" id="ARBA00009780"/>
    </source>
</evidence>
<keyword evidence="14" id="KW-0106">Calcium</keyword>
<dbReference type="GO" id="GO:0005789">
    <property type="term" value="C:endoplasmic reticulum membrane"/>
    <property type="evidence" value="ECO:0007669"/>
    <property type="project" value="TreeGrafter"/>
</dbReference>
<protein>
    <recommendedName>
        <fullName evidence="5">ceramidase</fullName>
        <ecNumber evidence="5">3.5.1.23</ecNumber>
    </recommendedName>
</protein>
<feature type="binding site" evidence="14">
    <location>
        <position position="19"/>
    </location>
    <ligand>
        <name>Ca(2+)</name>
        <dbReference type="ChEBI" id="CHEBI:29108"/>
    </ligand>
</feature>
<evidence type="ECO:0000313" key="16">
    <source>
        <dbReference type="Proteomes" id="UP000246464"/>
    </source>
</evidence>
<dbReference type="GO" id="GO:0046512">
    <property type="term" value="P:sphingosine biosynthetic process"/>
    <property type="evidence" value="ECO:0007669"/>
    <property type="project" value="UniProtKB-ARBA"/>
</dbReference>
<comment type="catalytic activity">
    <reaction evidence="13">
        <text>an N-acylsphinganine + H2O = sphinganine + a fatty acid</text>
        <dbReference type="Rhea" id="RHEA:33551"/>
        <dbReference type="ChEBI" id="CHEBI:15377"/>
        <dbReference type="ChEBI" id="CHEBI:28868"/>
        <dbReference type="ChEBI" id="CHEBI:31488"/>
        <dbReference type="ChEBI" id="CHEBI:57817"/>
    </reaction>
    <physiologicalReaction direction="left-to-right" evidence="13">
        <dbReference type="Rhea" id="RHEA:33552"/>
    </physiologicalReaction>
</comment>
<feature type="binding site" evidence="14">
    <location>
        <position position="33"/>
    </location>
    <ligand>
        <name>Ca(2+)</name>
        <dbReference type="ChEBI" id="CHEBI:29108"/>
    </ligand>
</feature>
<evidence type="ECO:0000256" key="8">
    <source>
        <dbReference type="ARBA" id="ARBA00022919"/>
    </source>
</evidence>
<dbReference type="PANTHER" id="PTHR46187">
    <property type="entry name" value="ALKALINE CERAMIDASE 3"/>
    <property type="match status" value="1"/>
</dbReference>
<evidence type="ECO:0000256" key="10">
    <source>
        <dbReference type="ARBA" id="ARBA00023136"/>
    </source>
</evidence>
<dbReference type="GO" id="GO:0017040">
    <property type="term" value="F:N-acylsphingosine amidohydrolase activity"/>
    <property type="evidence" value="ECO:0007669"/>
    <property type="project" value="UniProtKB-EC"/>
</dbReference>
<keyword evidence="6" id="KW-0812">Transmembrane</keyword>
<evidence type="ECO:0000256" key="14">
    <source>
        <dbReference type="PIRSR" id="PIRSR608901-1"/>
    </source>
</evidence>
<evidence type="ECO:0000256" key="9">
    <source>
        <dbReference type="ARBA" id="ARBA00022989"/>
    </source>
</evidence>
<dbReference type="Proteomes" id="UP000246464">
    <property type="component" value="Chromosome 4"/>
</dbReference>